<dbReference type="PANTHER" id="PTHR20765">
    <property type="entry name" value="SOLUTE CARRIER FAMILY 43 MEMBER 3-RELATED"/>
    <property type="match status" value="1"/>
</dbReference>
<feature type="transmembrane region" description="Helical" evidence="2">
    <location>
        <begin position="18"/>
        <end position="37"/>
    </location>
</feature>
<feature type="transmembrane region" description="Helical" evidence="2">
    <location>
        <begin position="122"/>
        <end position="141"/>
    </location>
</feature>
<sequence>MGFLQSIDNCFPATVRRWLGIVIALLDVFLFGGYHYGFNSLVEVYKSVGLYSYNCTQDGCLYHENMFGVVFIVWMVSQMCLIVFAGILMDIAGLRITKLVAAVMYSVGTLMFAFTTASTVPLFYAAGILVALASIMSLICNHQVSSMFPQVRGLCISLMSGAFDSSTLIAFIISLTYKTFPFKWSFIILAICSLAVGTFVALFILTRYTKDMGNYAASNTKDEVVLSEDASAGDLPKTDIYGEISSVLDERFPSLKSCILSMPYLLINIWFTLGLFRFSFYLTHFVKHITAMFITDATLKVHLLSVSSAFFLSGFFVAPVTGTIIDYFLRRARQKIEQMLINKKDMYYPNKIYYTLVCGLVPALSLMTAFAVLLSLMMFIPHYVACYAAFIFLVVVRSLLFSTFISFLLSAFPIRYFGTLNGISSTVAGLISLIQYAFLETSTLTDNIFSLIISIGTFVIPVVFVILARKN</sequence>
<name>A0AA85KE17_TRIRE</name>
<dbReference type="GO" id="GO:0016020">
    <property type="term" value="C:membrane"/>
    <property type="evidence" value="ECO:0007669"/>
    <property type="project" value="UniProtKB-SubCell"/>
</dbReference>
<dbReference type="PANTHER" id="PTHR20765:SF1">
    <property type="entry name" value="EQUILIBRATIVE NUCLEOBASE TRANSPORTER 1"/>
    <property type="match status" value="1"/>
</dbReference>
<feature type="transmembrane region" description="Helical" evidence="2">
    <location>
        <begin position="416"/>
        <end position="436"/>
    </location>
</feature>
<evidence type="ECO:0000256" key="1">
    <source>
        <dbReference type="ARBA" id="ARBA00004141"/>
    </source>
</evidence>
<proteinExistence type="predicted"/>
<organism evidence="4 5">
    <name type="scientific">Trichobilharzia regenti</name>
    <name type="common">Nasal bird schistosome</name>
    <dbReference type="NCBI Taxonomy" id="157069"/>
    <lineage>
        <taxon>Eukaryota</taxon>
        <taxon>Metazoa</taxon>
        <taxon>Spiralia</taxon>
        <taxon>Lophotrochozoa</taxon>
        <taxon>Platyhelminthes</taxon>
        <taxon>Trematoda</taxon>
        <taxon>Digenea</taxon>
        <taxon>Strigeidida</taxon>
        <taxon>Schistosomatoidea</taxon>
        <taxon>Schistosomatidae</taxon>
        <taxon>Trichobilharzia</taxon>
    </lineage>
</organism>
<feature type="transmembrane region" description="Helical" evidence="2">
    <location>
        <begin position="99"/>
        <end position="116"/>
    </location>
</feature>
<evidence type="ECO:0000256" key="2">
    <source>
        <dbReference type="SAM" id="Phobius"/>
    </source>
</evidence>
<dbReference type="SUPFAM" id="SSF103473">
    <property type="entry name" value="MFS general substrate transporter"/>
    <property type="match status" value="1"/>
</dbReference>
<feature type="transmembrane region" description="Helical" evidence="2">
    <location>
        <begin position="387"/>
        <end position="409"/>
    </location>
</feature>
<dbReference type="Pfam" id="PF07690">
    <property type="entry name" value="MFS_1"/>
    <property type="match status" value="1"/>
</dbReference>
<feature type="transmembrane region" description="Helical" evidence="2">
    <location>
        <begin position="183"/>
        <end position="205"/>
    </location>
</feature>
<comment type="subcellular location">
    <subcellularLocation>
        <location evidence="1">Membrane</location>
        <topology evidence="1">Multi-pass membrane protein</topology>
    </subcellularLocation>
</comment>
<dbReference type="Proteomes" id="UP000050795">
    <property type="component" value="Unassembled WGS sequence"/>
</dbReference>
<evidence type="ECO:0000313" key="5">
    <source>
        <dbReference type="WBParaSite" id="TREG1_76660.1"/>
    </source>
</evidence>
<protein>
    <recommendedName>
        <fullName evidence="3">Major facilitator superfamily (MFS) profile domain-containing protein</fullName>
    </recommendedName>
</protein>
<accession>A0AA85KE17</accession>
<feature type="transmembrane region" description="Helical" evidence="2">
    <location>
        <begin position="264"/>
        <end position="283"/>
    </location>
</feature>
<feature type="transmembrane region" description="Helical" evidence="2">
    <location>
        <begin position="448"/>
        <end position="468"/>
    </location>
</feature>
<dbReference type="AlphaFoldDB" id="A0AA85KE17"/>
<reference evidence="5" key="2">
    <citation type="submission" date="2023-11" db="UniProtKB">
        <authorList>
            <consortium name="WormBaseParasite"/>
        </authorList>
    </citation>
    <scope>IDENTIFICATION</scope>
</reference>
<keyword evidence="2" id="KW-0472">Membrane</keyword>
<feature type="transmembrane region" description="Helical" evidence="2">
    <location>
        <begin position="303"/>
        <end position="329"/>
    </location>
</feature>
<feature type="transmembrane region" description="Helical" evidence="2">
    <location>
        <begin position="153"/>
        <end position="177"/>
    </location>
</feature>
<dbReference type="InterPro" id="IPR027197">
    <property type="entry name" value="SLC43A3"/>
</dbReference>
<reference evidence="4" key="1">
    <citation type="submission" date="2022-06" db="EMBL/GenBank/DDBJ databases">
        <authorList>
            <person name="Berger JAMES D."/>
            <person name="Berger JAMES D."/>
        </authorList>
    </citation>
    <scope>NUCLEOTIDE SEQUENCE [LARGE SCALE GENOMIC DNA]</scope>
</reference>
<dbReference type="PROSITE" id="PS50850">
    <property type="entry name" value="MFS"/>
    <property type="match status" value="1"/>
</dbReference>
<dbReference type="InterPro" id="IPR036259">
    <property type="entry name" value="MFS_trans_sf"/>
</dbReference>
<dbReference type="InterPro" id="IPR020846">
    <property type="entry name" value="MFS_dom"/>
</dbReference>
<dbReference type="Gene3D" id="1.20.1250.20">
    <property type="entry name" value="MFS general substrate transporter like domains"/>
    <property type="match status" value="1"/>
</dbReference>
<dbReference type="GO" id="GO:0022857">
    <property type="term" value="F:transmembrane transporter activity"/>
    <property type="evidence" value="ECO:0007669"/>
    <property type="project" value="InterPro"/>
</dbReference>
<dbReference type="InterPro" id="IPR011701">
    <property type="entry name" value="MFS"/>
</dbReference>
<dbReference type="WBParaSite" id="TREG1_76660.1">
    <property type="protein sequence ID" value="TREG1_76660.1"/>
    <property type="gene ID" value="TREG1_76660"/>
</dbReference>
<feature type="transmembrane region" description="Helical" evidence="2">
    <location>
        <begin position="352"/>
        <end position="381"/>
    </location>
</feature>
<feature type="domain" description="Major facilitator superfamily (MFS) profile" evidence="3">
    <location>
        <begin position="13"/>
        <end position="471"/>
    </location>
</feature>
<evidence type="ECO:0000259" key="3">
    <source>
        <dbReference type="PROSITE" id="PS50850"/>
    </source>
</evidence>
<keyword evidence="4" id="KW-1185">Reference proteome</keyword>
<feature type="transmembrane region" description="Helical" evidence="2">
    <location>
        <begin position="66"/>
        <end position="87"/>
    </location>
</feature>
<evidence type="ECO:0000313" key="4">
    <source>
        <dbReference type="Proteomes" id="UP000050795"/>
    </source>
</evidence>
<keyword evidence="2" id="KW-0812">Transmembrane</keyword>
<keyword evidence="2" id="KW-1133">Transmembrane helix</keyword>